<sequence>MSSSPSRSPEARSVSSNATAAAALARAQQSPAQKSAAQLAAEHDRRQTFRRLIDPGITLLTIADNLIRDPENPKFKQFKSTNTVIQRELMNPKGAIEYAIEMGFRPEVKDFQPYYTFNPRYMDDLQIGARILRDFIDLETEKIERAAKARANEKANAAAAAERVRLAFMDDRRTKELKDEMERQQRIARAAAPPGPTSPRASLSTAPPSTLGGAVVIDDAEEDQAQSEKPPPYDQ</sequence>
<feature type="compositionally biased region" description="Low complexity" evidence="1">
    <location>
        <begin position="1"/>
        <end position="40"/>
    </location>
</feature>
<accession>A0AAD5W5B0</accession>
<keyword evidence="4" id="KW-1185">Reference proteome</keyword>
<feature type="compositionally biased region" description="Polar residues" evidence="1">
    <location>
        <begin position="199"/>
        <end position="208"/>
    </location>
</feature>
<organism evidence="3 4">
    <name type="scientific">Leucocoprinus birnbaumii</name>
    <dbReference type="NCBI Taxonomy" id="56174"/>
    <lineage>
        <taxon>Eukaryota</taxon>
        <taxon>Fungi</taxon>
        <taxon>Dikarya</taxon>
        <taxon>Basidiomycota</taxon>
        <taxon>Agaricomycotina</taxon>
        <taxon>Agaricomycetes</taxon>
        <taxon>Agaricomycetidae</taxon>
        <taxon>Agaricales</taxon>
        <taxon>Agaricineae</taxon>
        <taxon>Agaricaceae</taxon>
        <taxon>Leucocoprinus</taxon>
    </lineage>
</organism>
<evidence type="ECO:0000313" key="3">
    <source>
        <dbReference type="EMBL" id="KAJ3576196.1"/>
    </source>
</evidence>
<evidence type="ECO:0000313" key="4">
    <source>
        <dbReference type="Proteomes" id="UP001213000"/>
    </source>
</evidence>
<dbReference type="Proteomes" id="UP001213000">
    <property type="component" value="Unassembled WGS sequence"/>
</dbReference>
<feature type="region of interest" description="Disordered" evidence="1">
    <location>
        <begin position="1"/>
        <end position="41"/>
    </location>
</feature>
<reference evidence="3" key="1">
    <citation type="submission" date="2022-07" db="EMBL/GenBank/DDBJ databases">
        <title>Genome Sequence of Leucocoprinus birnbaumii.</title>
        <authorList>
            <person name="Buettner E."/>
        </authorList>
    </citation>
    <scope>NUCLEOTIDE SEQUENCE</scope>
    <source>
        <strain evidence="3">VT141</strain>
    </source>
</reference>
<dbReference type="EMBL" id="JANIEX010000017">
    <property type="protein sequence ID" value="KAJ3576196.1"/>
    <property type="molecule type" value="Genomic_DNA"/>
</dbReference>
<protein>
    <recommendedName>
        <fullName evidence="2">PUB domain-containing protein</fullName>
    </recommendedName>
</protein>
<comment type="caution">
    <text evidence="3">The sequence shown here is derived from an EMBL/GenBank/DDBJ whole genome shotgun (WGS) entry which is preliminary data.</text>
</comment>
<gene>
    <name evidence="3" type="ORF">NP233_g581</name>
</gene>
<feature type="region of interest" description="Disordered" evidence="1">
    <location>
        <begin position="177"/>
        <end position="235"/>
    </location>
</feature>
<dbReference type="InterPro" id="IPR018997">
    <property type="entry name" value="PUB_domain"/>
</dbReference>
<proteinExistence type="predicted"/>
<dbReference type="Gene3D" id="1.20.58.2190">
    <property type="match status" value="1"/>
</dbReference>
<feature type="domain" description="PUB" evidence="2">
    <location>
        <begin position="58"/>
        <end position="119"/>
    </location>
</feature>
<dbReference type="InterPro" id="IPR036339">
    <property type="entry name" value="PUB-like_dom_sf"/>
</dbReference>
<dbReference type="CDD" id="cd09212">
    <property type="entry name" value="PUB"/>
    <property type="match status" value="1"/>
</dbReference>
<name>A0AAD5W5B0_9AGAR</name>
<dbReference type="Pfam" id="PF09409">
    <property type="entry name" value="PUB"/>
    <property type="match status" value="1"/>
</dbReference>
<dbReference type="SUPFAM" id="SSF143503">
    <property type="entry name" value="PUG domain-like"/>
    <property type="match status" value="1"/>
</dbReference>
<evidence type="ECO:0000259" key="2">
    <source>
        <dbReference type="Pfam" id="PF09409"/>
    </source>
</evidence>
<dbReference type="AlphaFoldDB" id="A0AAD5W5B0"/>
<evidence type="ECO:0000256" key="1">
    <source>
        <dbReference type="SAM" id="MobiDB-lite"/>
    </source>
</evidence>